<dbReference type="Gene3D" id="3.40.630.30">
    <property type="match status" value="1"/>
</dbReference>
<dbReference type="RefSeq" id="WP_072783506.1">
    <property type="nucleotide sequence ID" value="NZ_FRCX01000003.1"/>
</dbReference>
<dbReference type="AlphaFoldDB" id="A0A1M7N3N9"/>
<keyword evidence="3" id="KW-1185">Reference proteome</keyword>
<accession>A0A1M7N3N9</accession>
<dbReference type="InterPro" id="IPR000182">
    <property type="entry name" value="GNAT_dom"/>
</dbReference>
<dbReference type="GO" id="GO:0005737">
    <property type="term" value="C:cytoplasm"/>
    <property type="evidence" value="ECO:0007669"/>
    <property type="project" value="TreeGrafter"/>
</dbReference>
<evidence type="ECO:0000313" key="3">
    <source>
        <dbReference type="Proteomes" id="UP000184339"/>
    </source>
</evidence>
<sequence>MSQAAVPNTEVLSGEFVNLRPLRPEDAALTLDWRTAQRARFLNAGAASVEQQAAWIASRPASEYNYIIELKNGHPVGMLSLVGIDRANRHGEPGRFLIGDEAATQGVPAAVEAMKLLYELAFDRLGLLRVCGIIAANNTLMIKWQKYLGMKEEGRLRKHLCQKDGSFEDAVYLGMLDDEYRKNALPRMKVLIAAARQAAK</sequence>
<name>A0A1M7N3N9_9BURK</name>
<dbReference type="PROSITE" id="PS51186">
    <property type="entry name" value="GNAT"/>
    <property type="match status" value="1"/>
</dbReference>
<dbReference type="PANTHER" id="PTHR43441:SF11">
    <property type="entry name" value="RIBOSOMAL-PROTEIN-SERINE ACETYLTRANSFERASE"/>
    <property type="match status" value="1"/>
</dbReference>
<dbReference type="STRING" id="551987.SAMN05192549_103438"/>
<dbReference type="Pfam" id="PF13302">
    <property type="entry name" value="Acetyltransf_3"/>
    <property type="match status" value="1"/>
</dbReference>
<evidence type="ECO:0000313" key="2">
    <source>
        <dbReference type="EMBL" id="SHM97627.1"/>
    </source>
</evidence>
<dbReference type="GO" id="GO:0008999">
    <property type="term" value="F:protein-N-terminal-alanine acetyltransferase activity"/>
    <property type="evidence" value="ECO:0007669"/>
    <property type="project" value="TreeGrafter"/>
</dbReference>
<keyword evidence="2" id="KW-0808">Transferase</keyword>
<dbReference type="OrthoDB" id="9795206at2"/>
<organism evidence="2 3">
    <name type="scientific">Duganella sacchari</name>
    <dbReference type="NCBI Taxonomy" id="551987"/>
    <lineage>
        <taxon>Bacteria</taxon>
        <taxon>Pseudomonadati</taxon>
        <taxon>Pseudomonadota</taxon>
        <taxon>Betaproteobacteria</taxon>
        <taxon>Burkholderiales</taxon>
        <taxon>Oxalobacteraceae</taxon>
        <taxon>Telluria group</taxon>
        <taxon>Duganella</taxon>
    </lineage>
</organism>
<dbReference type="EMBL" id="FRCX01000003">
    <property type="protein sequence ID" value="SHM97627.1"/>
    <property type="molecule type" value="Genomic_DNA"/>
</dbReference>
<evidence type="ECO:0000259" key="1">
    <source>
        <dbReference type="PROSITE" id="PS51186"/>
    </source>
</evidence>
<dbReference type="PANTHER" id="PTHR43441">
    <property type="entry name" value="RIBOSOMAL-PROTEIN-SERINE ACETYLTRANSFERASE"/>
    <property type="match status" value="1"/>
</dbReference>
<dbReference type="InterPro" id="IPR051908">
    <property type="entry name" value="Ribosomal_N-acetyltransferase"/>
</dbReference>
<gene>
    <name evidence="2" type="ORF">SAMN05192549_103438</name>
</gene>
<protein>
    <submittedName>
        <fullName evidence="2">Protein N-acetyltransferase, RimJ/RimL family</fullName>
    </submittedName>
</protein>
<reference evidence="3" key="1">
    <citation type="submission" date="2016-11" db="EMBL/GenBank/DDBJ databases">
        <authorList>
            <person name="Varghese N."/>
            <person name="Submissions S."/>
        </authorList>
    </citation>
    <scope>NUCLEOTIDE SEQUENCE [LARGE SCALE GENOMIC DNA]</scope>
    <source>
        <strain evidence="3">Sac-22</strain>
    </source>
</reference>
<proteinExistence type="predicted"/>
<dbReference type="SUPFAM" id="SSF55729">
    <property type="entry name" value="Acyl-CoA N-acyltransferases (Nat)"/>
    <property type="match status" value="1"/>
</dbReference>
<dbReference type="GO" id="GO:1990189">
    <property type="term" value="F:protein N-terminal-serine acetyltransferase activity"/>
    <property type="evidence" value="ECO:0007669"/>
    <property type="project" value="TreeGrafter"/>
</dbReference>
<dbReference type="InterPro" id="IPR016181">
    <property type="entry name" value="Acyl_CoA_acyltransferase"/>
</dbReference>
<dbReference type="Proteomes" id="UP000184339">
    <property type="component" value="Unassembled WGS sequence"/>
</dbReference>
<feature type="domain" description="N-acetyltransferase" evidence="1">
    <location>
        <begin position="17"/>
        <end position="178"/>
    </location>
</feature>